<evidence type="ECO:0000256" key="6">
    <source>
        <dbReference type="ARBA" id="ARBA00022703"/>
    </source>
</evidence>
<evidence type="ECO:0000256" key="3">
    <source>
        <dbReference type="ARBA" id="ARBA00022448"/>
    </source>
</evidence>
<dbReference type="PROSITE" id="PS00457">
    <property type="entry name" value="NA_SOLUT_SYMP_2"/>
    <property type="match status" value="1"/>
</dbReference>
<feature type="transmembrane region" description="Helical" evidence="23">
    <location>
        <begin position="178"/>
        <end position="205"/>
    </location>
</feature>
<evidence type="ECO:0000256" key="11">
    <source>
        <dbReference type="ARBA" id="ARBA00023136"/>
    </source>
</evidence>
<evidence type="ECO:0000256" key="16">
    <source>
        <dbReference type="ARBA" id="ARBA00036976"/>
    </source>
</evidence>
<comment type="catalytic activity">
    <reaction evidence="13">
        <text>myo-inositol(out) + 2 Na(+)(out) = myo-inositol(in) + 2 Na(+)(in)</text>
        <dbReference type="Rhea" id="RHEA:72987"/>
        <dbReference type="ChEBI" id="CHEBI:17268"/>
        <dbReference type="ChEBI" id="CHEBI:29101"/>
    </reaction>
</comment>
<evidence type="ECO:0000256" key="23">
    <source>
        <dbReference type="SAM" id="Phobius"/>
    </source>
</evidence>
<dbReference type="PANTHER" id="PTHR11819">
    <property type="entry name" value="SOLUTE CARRIER FAMILY 5"/>
    <property type="match status" value="1"/>
</dbReference>
<feature type="transmembrane region" description="Helical" evidence="23">
    <location>
        <begin position="661"/>
        <end position="681"/>
    </location>
</feature>
<keyword evidence="8 23" id="KW-1133">Transmembrane helix</keyword>
<dbReference type="InterPro" id="IPR038377">
    <property type="entry name" value="Na/Glc_symporter_sf"/>
</dbReference>
<dbReference type="Proteomes" id="UP000515135">
    <property type="component" value="Unplaced"/>
</dbReference>
<feature type="compositionally biased region" description="Basic and acidic residues" evidence="22">
    <location>
        <begin position="583"/>
        <end position="602"/>
    </location>
</feature>
<dbReference type="GO" id="GO:0016324">
    <property type="term" value="C:apical plasma membrane"/>
    <property type="evidence" value="ECO:0007669"/>
    <property type="project" value="UniProtKB-SubCell"/>
</dbReference>
<keyword evidence="7" id="KW-0769">Symport</keyword>
<protein>
    <recommendedName>
        <fullName evidence="17">Sodium/myo-inositol cotransporter 2</fullName>
    </recommendedName>
    <alternativeName>
        <fullName evidence="19">Sodium/myo-inositol transporter 2</fullName>
    </alternativeName>
    <alternativeName>
        <fullName evidence="18">Solute carrier family 5 member 11</fullName>
    </alternativeName>
</protein>
<evidence type="ECO:0000256" key="8">
    <source>
        <dbReference type="ARBA" id="ARBA00022989"/>
    </source>
</evidence>
<dbReference type="NCBIfam" id="TIGR00813">
    <property type="entry name" value="sss"/>
    <property type="match status" value="1"/>
</dbReference>
<evidence type="ECO:0000256" key="2">
    <source>
        <dbReference type="ARBA" id="ARBA00006434"/>
    </source>
</evidence>
<evidence type="ECO:0000313" key="25">
    <source>
        <dbReference type="RefSeq" id="XP_019624068.1"/>
    </source>
</evidence>
<evidence type="ECO:0000256" key="10">
    <source>
        <dbReference type="ARBA" id="ARBA00023065"/>
    </source>
</evidence>
<feature type="transmembrane region" description="Helical" evidence="23">
    <location>
        <begin position="382"/>
        <end position="402"/>
    </location>
</feature>
<evidence type="ECO:0000313" key="24">
    <source>
        <dbReference type="Proteomes" id="UP000515135"/>
    </source>
</evidence>
<comment type="function">
    <text evidence="20">Involved in the sodium-dependent cotransport of myo-inositol (MI) with a Na(+):MI stoichiometry of 2:1. Exclusively responsible for apical MI transport and absorption in intestine. Can also transport D-chiro-inositol (DCI) but not L-fucose. Exhibits stereospecific cotransport of both D-glucose and D-xylose. May induce apoptosis through the TNF-alpha, PDCD1 pathway. May play a role in the regulation of MI concentration in serum, involving reabsorption in at least the proximal tubule of the kidney.</text>
</comment>
<evidence type="ECO:0000256" key="15">
    <source>
        <dbReference type="ARBA" id="ARBA00036849"/>
    </source>
</evidence>
<keyword evidence="6" id="KW-0053">Apoptosis</keyword>
<feature type="transmembrane region" description="Helical" evidence="23">
    <location>
        <begin position="146"/>
        <end position="172"/>
    </location>
</feature>
<dbReference type="AlphaFoldDB" id="A0A6P4YI37"/>
<evidence type="ECO:0000256" key="19">
    <source>
        <dbReference type="ARBA" id="ARBA00043206"/>
    </source>
</evidence>
<dbReference type="KEGG" id="bbel:109469812"/>
<feature type="transmembrane region" description="Helical" evidence="23">
    <location>
        <begin position="212"/>
        <end position="236"/>
    </location>
</feature>
<comment type="catalytic activity">
    <reaction evidence="16">
        <text>D-xylose(out) + 2 Na(+)(out) = D-xylose(in) + 2 Na(+)(in)</text>
        <dbReference type="Rhea" id="RHEA:73367"/>
        <dbReference type="ChEBI" id="CHEBI:29101"/>
        <dbReference type="ChEBI" id="CHEBI:53455"/>
    </reaction>
</comment>
<keyword evidence="4" id="KW-1003">Cell membrane</keyword>
<feature type="transmembrane region" description="Helical" evidence="23">
    <location>
        <begin position="456"/>
        <end position="478"/>
    </location>
</feature>
<comment type="catalytic activity">
    <reaction evidence="14">
        <text>D-glucose(out) + 2 Na(+)(out) = D-glucose(in) + 2 Na(+)(in)</text>
        <dbReference type="Rhea" id="RHEA:70495"/>
        <dbReference type="ChEBI" id="CHEBI:4167"/>
        <dbReference type="ChEBI" id="CHEBI:29101"/>
    </reaction>
</comment>
<feature type="region of interest" description="Disordered" evidence="22">
    <location>
        <begin position="570"/>
        <end position="606"/>
    </location>
</feature>
<dbReference type="InterPro" id="IPR001734">
    <property type="entry name" value="Na/solute_symporter"/>
</dbReference>
<dbReference type="GO" id="GO:0006915">
    <property type="term" value="P:apoptotic process"/>
    <property type="evidence" value="ECO:0007669"/>
    <property type="project" value="UniProtKB-KW"/>
</dbReference>
<evidence type="ECO:0000256" key="14">
    <source>
        <dbReference type="ARBA" id="ARBA00036672"/>
    </source>
</evidence>
<feature type="transmembrane region" description="Helical" evidence="23">
    <location>
        <begin position="275"/>
        <end position="293"/>
    </location>
</feature>
<keyword evidence="12" id="KW-0739">Sodium transport</keyword>
<evidence type="ECO:0000256" key="20">
    <source>
        <dbReference type="ARBA" id="ARBA00045715"/>
    </source>
</evidence>
<gene>
    <name evidence="25" type="primary">LOC109469812</name>
</gene>
<dbReference type="GO" id="GO:0005412">
    <property type="term" value="F:D-glucose:sodium symporter activity"/>
    <property type="evidence" value="ECO:0007669"/>
    <property type="project" value="TreeGrafter"/>
</dbReference>
<evidence type="ECO:0000256" key="22">
    <source>
        <dbReference type="SAM" id="MobiDB-lite"/>
    </source>
</evidence>
<dbReference type="GeneID" id="109469812"/>
<comment type="catalytic activity">
    <reaction evidence="15">
        <text>1D-chiro-inositol(out) + 2 Na(+)(out) = 1D-chiro-inositol(in) + 2 Na(+)(in)</text>
        <dbReference type="Rhea" id="RHEA:73315"/>
        <dbReference type="ChEBI" id="CHEBI:27372"/>
        <dbReference type="ChEBI" id="CHEBI:29101"/>
    </reaction>
</comment>
<dbReference type="SUPFAM" id="SSF103473">
    <property type="entry name" value="MFS general substrate transporter"/>
    <property type="match status" value="1"/>
</dbReference>
<proteinExistence type="inferred from homology"/>
<keyword evidence="10" id="KW-0406">Ion transport</keyword>
<evidence type="ECO:0000256" key="1">
    <source>
        <dbReference type="ARBA" id="ARBA00004424"/>
    </source>
</evidence>
<keyword evidence="3" id="KW-0813">Transport</keyword>
<evidence type="ECO:0000256" key="4">
    <source>
        <dbReference type="ARBA" id="ARBA00022475"/>
    </source>
</evidence>
<evidence type="ECO:0000256" key="13">
    <source>
        <dbReference type="ARBA" id="ARBA00036654"/>
    </source>
</evidence>
<organism evidence="24 25">
    <name type="scientific">Branchiostoma belcheri</name>
    <name type="common">Amphioxus</name>
    <dbReference type="NCBI Taxonomy" id="7741"/>
    <lineage>
        <taxon>Eukaryota</taxon>
        <taxon>Metazoa</taxon>
        <taxon>Chordata</taxon>
        <taxon>Cephalochordata</taxon>
        <taxon>Leptocardii</taxon>
        <taxon>Amphioxiformes</taxon>
        <taxon>Branchiostomatidae</taxon>
        <taxon>Branchiostoma</taxon>
    </lineage>
</organism>
<name>A0A6P4YI37_BRABE</name>
<accession>A0A6P4YI37</accession>
<feature type="transmembrane region" description="Helical" evidence="23">
    <location>
        <begin position="314"/>
        <end position="335"/>
    </location>
</feature>
<dbReference type="InterPro" id="IPR036259">
    <property type="entry name" value="MFS_trans_sf"/>
</dbReference>
<feature type="transmembrane region" description="Helical" evidence="23">
    <location>
        <begin position="423"/>
        <end position="444"/>
    </location>
</feature>
<feature type="transmembrane region" description="Helical" evidence="23">
    <location>
        <begin position="71"/>
        <end position="100"/>
    </location>
</feature>
<feature type="transmembrane region" description="Helical" evidence="23">
    <location>
        <begin position="106"/>
        <end position="125"/>
    </location>
</feature>
<keyword evidence="9" id="KW-0915">Sodium</keyword>
<dbReference type="RefSeq" id="XP_019624068.1">
    <property type="nucleotide sequence ID" value="XM_019768509.1"/>
</dbReference>
<comment type="similarity">
    <text evidence="2 21">Belongs to the sodium:solute symporter (SSF) (TC 2.A.21) family.</text>
</comment>
<dbReference type="PROSITE" id="PS50283">
    <property type="entry name" value="NA_SOLUT_SYMP_3"/>
    <property type="match status" value="1"/>
</dbReference>
<dbReference type="OrthoDB" id="6132759at2759"/>
<evidence type="ECO:0000256" key="17">
    <source>
        <dbReference type="ARBA" id="ARBA00039861"/>
    </source>
</evidence>
<feature type="transmembrane region" description="Helical" evidence="23">
    <location>
        <begin position="527"/>
        <end position="549"/>
    </location>
</feature>
<evidence type="ECO:0000256" key="18">
    <source>
        <dbReference type="ARBA" id="ARBA00042834"/>
    </source>
</evidence>
<evidence type="ECO:0000256" key="12">
    <source>
        <dbReference type="ARBA" id="ARBA00023201"/>
    </source>
</evidence>
<dbReference type="FunFam" id="1.20.1730.10:FF:000027">
    <property type="entry name" value="Uncharacterized protein"/>
    <property type="match status" value="1"/>
</dbReference>
<evidence type="ECO:0000256" key="9">
    <source>
        <dbReference type="ARBA" id="ARBA00023053"/>
    </source>
</evidence>
<feature type="transmembrane region" description="Helical" evidence="23">
    <location>
        <begin position="485"/>
        <end position="507"/>
    </location>
</feature>
<dbReference type="PANTHER" id="PTHR11819:SF171">
    <property type="entry name" value="SODIUM_MYO-INOSITOL COTRANSPORTER 2"/>
    <property type="match status" value="1"/>
</dbReference>
<evidence type="ECO:0000256" key="5">
    <source>
        <dbReference type="ARBA" id="ARBA00022692"/>
    </source>
</evidence>
<sequence length="682" mass="75639">MDVTSPSMQTSTMAANSTVLSGSSASLDPPDIAVLVVYFLFILGVGLWSMYRTNRGNVDGYFLAGRDMVWWAVGASLFSSNVGSGHFVGLAGSGAAGGIAVGGYEWNGMIVVLMMAWLFLPVYIAGGVYTMPEYLKKRYGGNRLQIFLAILVLFIYIFTKISVDMYAGAIYIQQSLGWNIYLAIVLLLALAAVYTVTGGLAAVIYTDTAQTVILFIGCFILMILAFIEIGGFTSFVDKYMTSIPDYTLQHYPNYTCGIPRSDSFHLLRDPVKSDFPWPGTVLGMTINSIWYWCADQVIIQRCLAAKNMCHAKAGAIMCSYMKILPMFLMIFPGMISRSLYPNEVACQTPEACRRVCNNPVSCTDIAYPKLVLELMPTGLRGLMMAAMIAALMSSLTSIFNSGSTIFTMDVWRKVRRKASERELMIVGRVFVCILVAISVLWVPIIQSSQGAQLFVYIQVISSYLQPPVTVVFVMGIFWKRANEQGAFWALMLGLGTGLLRMTLDFIYPEPACGEPDTRPDIVGNFHYLYFAIFLAGFTLIVQIIVTLLTPPPPKERLVRLTWWTRFDDGEEKKEPSSEDVELDGDKAEKDIQPTENQEEKTNTNHALQTEEDAAIDAGNKQSIFKRGAQWFCGFSSEQSAGPTADEKVMMTSIKEPRTWRLVLNINLVIVVAVALFLWGFFA</sequence>
<dbReference type="Pfam" id="PF00474">
    <property type="entry name" value="SSF"/>
    <property type="match status" value="1"/>
</dbReference>
<dbReference type="Gene3D" id="1.20.1730.10">
    <property type="entry name" value="Sodium/glucose cotransporter"/>
    <property type="match status" value="1"/>
</dbReference>
<reference evidence="25" key="1">
    <citation type="submission" date="2025-08" db="UniProtKB">
        <authorList>
            <consortium name="RefSeq"/>
        </authorList>
    </citation>
    <scope>IDENTIFICATION</scope>
    <source>
        <tissue evidence="25">Gonad</tissue>
    </source>
</reference>
<evidence type="ECO:0000256" key="21">
    <source>
        <dbReference type="RuleBase" id="RU362091"/>
    </source>
</evidence>
<keyword evidence="5 23" id="KW-0812">Transmembrane</keyword>
<feature type="transmembrane region" description="Helical" evidence="23">
    <location>
        <begin position="32"/>
        <end position="51"/>
    </location>
</feature>
<keyword evidence="11 23" id="KW-0472">Membrane</keyword>
<dbReference type="InterPro" id="IPR018212">
    <property type="entry name" value="Na/solute_symporter_CS"/>
</dbReference>
<keyword evidence="24" id="KW-1185">Reference proteome</keyword>
<dbReference type="PROSITE" id="PS00456">
    <property type="entry name" value="NA_SOLUT_SYMP_1"/>
    <property type="match status" value="1"/>
</dbReference>
<evidence type="ECO:0000256" key="7">
    <source>
        <dbReference type="ARBA" id="ARBA00022847"/>
    </source>
</evidence>
<comment type="subcellular location">
    <subcellularLocation>
        <location evidence="1">Apical cell membrane</location>
        <topology evidence="1">Multi-pass membrane protein</topology>
    </subcellularLocation>
</comment>